<reference evidence="3" key="1">
    <citation type="submission" date="2021-06" db="EMBL/GenBank/DDBJ databases">
        <authorList>
            <person name="Hodson N. C."/>
            <person name="Mongue J. A."/>
            <person name="Jaron S. K."/>
        </authorList>
    </citation>
    <scope>NUCLEOTIDE SEQUENCE</scope>
</reference>
<evidence type="ECO:0000313" key="3">
    <source>
        <dbReference type="EMBL" id="CAG7836537.1"/>
    </source>
</evidence>
<keyword evidence="1" id="KW-0175">Coiled coil</keyword>
<name>A0A8J2LHN7_9HEXA</name>
<dbReference type="Proteomes" id="UP000708208">
    <property type="component" value="Unassembled WGS sequence"/>
</dbReference>
<dbReference type="OrthoDB" id="1931232at2759"/>
<feature type="region of interest" description="Disordered" evidence="2">
    <location>
        <begin position="1"/>
        <end position="34"/>
    </location>
</feature>
<organism evidence="3 4">
    <name type="scientific">Allacma fusca</name>
    <dbReference type="NCBI Taxonomy" id="39272"/>
    <lineage>
        <taxon>Eukaryota</taxon>
        <taxon>Metazoa</taxon>
        <taxon>Ecdysozoa</taxon>
        <taxon>Arthropoda</taxon>
        <taxon>Hexapoda</taxon>
        <taxon>Collembola</taxon>
        <taxon>Symphypleona</taxon>
        <taxon>Sminthuridae</taxon>
        <taxon>Allacma</taxon>
    </lineage>
</organism>
<keyword evidence="4" id="KW-1185">Reference proteome</keyword>
<feature type="compositionally biased region" description="Basic and acidic residues" evidence="2">
    <location>
        <begin position="10"/>
        <end position="23"/>
    </location>
</feature>
<dbReference type="EMBL" id="CAJVCH010571070">
    <property type="protein sequence ID" value="CAG7836537.1"/>
    <property type="molecule type" value="Genomic_DNA"/>
</dbReference>
<dbReference type="AlphaFoldDB" id="A0A8J2LHN7"/>
<feature type="coiled-coil region" evidence="1">
    <location>
        <begin position="83"/>
        <end position="131"/>
    </location>
</feature>
<evidence type="ECO:0000313" key="4">
    <source>
        <dbReference type="Proteomes" id="UP000708208"/>
    </source>
</evidence>
<evidence type="ECO:0000256" key="2">
    <source>
        <dbReference type="SAM" id="MobiDB-lite"/>
    </source>
</evidence>
<gene>
    <name evidence="3" type="ORF">AFUS01_LOCUS45772</name>
</gene>
<protein>
    <submittedName>
        <fullName evidence="3">Uncharacterized protein</fullName>
    </submittedName>
</protein>
<proteinExistence type="predicted"/>
<comment type="caution">
    <text evidence="3">The sequence shown here is derived from an EMBL/GenBank/DDBJ whole genome shotgun (WGS) entry which is preliminary data.</text>
</comment>
<evidence type="ECO:0000256" key="1">
    <source>
        <dbReference type="SAM" id="Coils"/>
    </source>
</evidence>
<accession>A0A8J2LHN7</accession>
<sequence>MDPNEEIAGADERGIYTSERDGSDETGDGSEIKPFKTSLKALTVLAERLEPRPWPTIFVDSDEDDKYEPIGDEKFQEIVDVFRDERMKAIENMDSALENLELQMKDRECSMQRNQDLMAQLMEEQKVVKEEEFQREKEICRLGGDNSEQEGIATLLWGVEAV</sequence>